<dbReference type="PANTHER" id="PTHR30146">
    <property type="entry name" value="LACI-RELATED TRANSCRIPTIONAL REPRESSOR"/>
    <property type="match status" value="1"/>
</dbReference>
<dbReference type="InterPro" id="IPR000843">
    <property type="entry name" value="HTH_LacI"/>
</dbReference>
<keyword evidence="3" id="KW-0804">Transcription</keyword>
<proteinExistence type="predicted"/>
<dbReference type="AlphaFoldDB" id="A0A2L0UHS8"/>
<feature type="domain" description="HTH lacI-type" evidence="4">
    <location>
        <begin position="5"/>
        <end position="58"/>
    </location>
</feature>
<feature type="non-terminal residue" evidence="5">
    <location>
        <position position="340"/>
    </location>
</feature>
<keyword evidence="1" id="KW-0805">Transcription regulation</keyword>
<evidence type="ECO:0000256" key="2">
    <source>
        <dbReference type="ARBA" id="ARBA00023125"/>
    </source>
</evidence>
<keyword evidence="2" id="KW-0238">DNA-binding</keyword>
<dbReference type="Gene3D" id="1.10.260.40">
    <property type="entry name" value="lambda repressor-like DNA-binding domains"/>
    <property type="match status" value="1"/>
</dbReference>
<dbReference type="GO" id="GO:0000976">
    <property type="term" value="F:transcription cis-regulatory region binding"/>
    <property type="evidence" value="ECO:0007669"/>
    <property type="project" value="TreeGrafter"/>
</dbReference>
<dbReference type="RefSeq" id="WP_208739961.1">
    <property type="nucleotide sequence ID" value="NZ_CP024915.1"/>
</dbReference>
<protein>
    <submittedName>
        <fullName evidence="5">LacI family transcriptional regulator</fullName>
    </submittedName>
</protein>
<dbReference type="Proteomes" id="UP000239187">
    <property type="component" value="Chromosome"/>
</dbReference>
<evidence type="ECO:0000313" key="5">
    <source>
        <dbReference type="EMBL" id="AUZ88787.1"/>
    </source>
</evidence>
<sequence>MAKETIAGLAKRLGISKASVSYALNGQPGVSELTRRRVLDLAEELEWYPSSSARALSRSRAGAVGMVLSADPLLIGTEPYYMGLLTGIEAALAQADMALMLRMVGKDPAQEQLIYERWAGERKVDGVVVFDHLHDDPRPALLTRLGLPFVLHGAPGTGAPHRFAGTTTDHSVDAATIVDHLHEGGHRRIAHVTGPHTFLHEEERIRGVRERAAGYGMQVVLHEATYALDAGRDAVVSLLHAPGDRPTAVVFGNDLMSMGGLLALGELGLRCPGDVAIVSWDDSLHCRLASPAVTALARNPGQQGRIAAELLLALLDSGEARTRSMPGSDLVVRASTAVLP</sequence>
<dbReference type="GO" id="GO:0003700">
    <property type="term" value="F:DNA-binding transcription factor activity"/>
    <property type="evidence" value="ECO:0007669"/>
    <property type="project" value="TreeGrafter"/>
</dbReference>
<reference evidence="5 6" key="1">
    <citation type="submission" date="2017-11" db="EMBL/GenBank/DDBJ databases">
        <title>Draft genome of Arthrobacter agilis strain UMCV2, a plant growth-promoting rhizobacterium and biocontrol capacity of phytopathogenic fungi.</title>
        <authorList>
            <person name="Martinez-Camara R."/>
            <person name="Santoyo G."/>
            <person name="Moreno-Hagelsieb G."/>
            <person name="Valencia-Cantero E."/>
        </authorList>
    </citation>
    <scope>NUCLEOTIDE SEQUENCE [LARGE SCALE GENOMIC DNA]</scope>
    <source>
        <strain evidence="5 6">UMCV2</strain>
    </source>
</reference>
<dbReference type="InterPro" id="IPR046335">
    <property type="entry name" value="LacI/GalR-like_sensor"/>
</dbReference>
<dbReference type="InterPro" id="IPR010982">
    <property type="entry name" value="Lambda_DNA-bd_dom_sf"/>
</dbReference>
<accession>A0A2L0UHS8</accession>
<dbReference type="CDD" id="cd01392">
    <property type="entry name" value="HTH_LacI"/>
    <property type="match status" value="1"/>
</dbReference>
<organism evidence="5 6">
    <name type="scientific">Arthrobacter agilis</name>
    <dbReference type="NCBI Taxonomy" id="37921"/>
    <lineage>
        <taxon>Bacteria</taxon>
        <taxon>Bacillati</taxon>
        <taxon>Actinomycetota</taxon>
        <taxon>Actinomycetes</taxon>
        <taxon>Micrococcales</taxon>
        <taxon>Micrococcaceae</taxon>
        <taxon>Arthrobacter</taxon>
    </lineage>
</organism>
<gene>
    <name evidence="5" type="ORF">CVO76_14910</name>
</gene>
<dbReference type="Gene3D" id="3.40.50.2300">
    <property type="match status" value="2"/>
</dbReference>
<dbReference type="SMART" id="SM00354">
    <property type="entry name" value="HTH_LACI"/>
    <property type="match status" value="1"/>
</dbReference>
<evidence type="ECO:0000313" key="6">
    <source>
        <dbReference type="Proteomes" id="UP000239187"/>
    </source>
</evidence>
<dbReference type="SUPFAM" id="SSF53822">
    <property type="entry name" value="Periplasmic binding protein-like I"/>
    <property type="match status" value="1"/>
</dbReference>
<dbReference type="Pfam" id="PF13377">
    <property type="entry name" value="Peripla_BP_3"/>
    <property type="match status" value="1"/>
</dbReference>
<name>A0A2L0UHS8_9MICC</name>
<evidence type="ECO:0000259" key="4">
    <source>
        <dbReference type="PROSITE" id="PS50932"/>
    </source>
</evidence>
<dbReference type="PANTHER" id="PTHR30146:SF155">
    <property type="entry name" value="ALANINE RACEMASE"/>
    <property type="match status" value="1"/>
</dbReference>
<dbReference type="Pfam" id="PF00356">
    <property type="entry name" value="LacI"/>
    <property type="match status" value="1"/>
</dbReference>
<evidence type="ECO:0000256" key="3">
    <source>
        <dbReference type="ARBA" id="ARBA00023163"/>
    </source>
</evidence>
<dbReference type="InterPro" id="IPR028082">
    <property type="entry name" value="Peripla_BP_I"/>
</dbReference>
<dbReference type="SUPFAM" id="SSF47413">
    <property type="entry name" value="lambda repressor-like DNA-binding domains"/>
    <property type="match status" value="1"/>
</dbReference>
<dbReference type="CDD" id="cd06267">
    <property type="entry name" value="PBP1_LacI_sugar_binding-like"/>
    <property type="match status" value="1"/>
</dbReference>
<dbReference type="PROSITE" id="PS50932">
    <property type="entry name" value="HTH_LACI_2"/>
    <property type="match status" value="1"/>
</dbReference>
<dbReference type="EMBL" id="CP024915">
    <property type="protein sequence ID" value="AUZ88787.1"/>
    <property type="molecule type" value="Genomic_DNA"/>
</dbReference>
<evidence type="ECO:0000256" key="1">
    <source>
        <dbReference type="ARBA" id="ARBA00023015"/>
    </source>
</evidence>